<feature type="signal peptide" evidence="2">
    <location>
        <begin position="1"/>
        <end position="37"/>
    </location>
</feature>
<keyword evidence="2" id="KW-0732">Signal</keyword>
<proteinExistence type="predicted"/>
<evidence type="ECO:0000313" key="4">
    <source>
        <dbReference type="Proteomes" id="UP000065734"/>
    </source>
</evidence>
<evidence type="ECO:0000313" key="3">
    <source>
        <dbReference type="EMBL" id="CUU42209.1"/>
    </source>
</evidence>
<dbReference type="KEGG" id="bvr:BVIR_1772"/>
<dbReference type="STRING" id="1079.BVIR_1772"/>
<sequence>MERSSPAGPHRLFARCGSLAFALVAASGLLSPPPASAQFQFAPAGTPGFSALPKAAQPNPPPAPRNEPARATELKSPHTTIPAIPRGKVALALAARFSAEGALINAALHWRVFSAAPDGGGNQVLVAESRDAAPIFALDPGTYVVHAGYGLAGFAKAVELVADPVRETFAMQAGGLRLQAVLGDQPLPAAKVSFDIYANSLVGGGPERPLMRQVEPGALVLLPEGTYQAVSAYGDANAVVRADVKVAAGRISEAMLRHRAAAITLKLVEGPGGNAIANTAWSVVTPAGDVIKESIGAFPSMVLQEGDYIAIARNDSRSFSRDFTIEPGKDQEIEVTTKDLAPNAPTPVSSRRQR</sequence>
<organism evidence="3 4">
    <name type="scientific">Blastochloris viridis</name>
    <name type="common">Rhodopseudomonas viridis</name>
    <dbReference type="NCBI Taxonomy" id="1079"/>
    <lineage>
        <taxon>Bacteria</taxon>
        <taxon>Pseudomonadati</taxon>
        <taxon>Pseudomonadota</taxon>
        <taxon>Alphaproteobacteria</taxon>
        <taxon>Hyphomicrobiales</taxon>
        <taxon>Blastochloridaceae</taxon>
        <taxon>Blastochloris</taxon>
    </lineage>
</organism>
<evidence type="ECO:0000256" key="2">
    <source>
        <dbReference type="SAM" id="SignalP"/>
    </source>
</evidence>
<name>A0A0P0J6X6_BLAVI</name>
<dbReference type="PATRIC" id="fig|1079.6.peg.1836"/>
<keyword evidence="4" id="KW-1185">Reference proteome</keyword>
<protein>
    <submittedName>
        <fullName evidence="3">Uncharacterized protein</fullName>
    </submittedName>
</protein>
<feature type="compositionally biased region" description="Basic and acidic residues" evidence="1">
    <location>
        <begin position="67"/>
        <end position="76"/>
    </location>
</feature>
<dbReference type="EMBL" id="LN907867">
    <property type="protein sequence ID" value="CUU42209.1"/>
    <property type="molecule type" value="Genomic_DNA"/>
</dbReference>
<feature type="region of interest" description="Disordered" evidence="1">
    <location>
        <begin position="322"/>
        <end position="354"/>
    </location>
</feature>
<accession>A0A0P0J6X6</accession>
<reference evidence="4" key="1">
    <citation type="journal article" date="2016" name="Genome Announc.">
        <title>Revised genome sequence of the purple photosynthetic bacterium Blastochloris viridis.</title>
        <authorList>
            <person name="Liu L.N."/>
            <person name="Faulkner M."/>
            <person name="Liu X."/>
            <person name="Huang F."/>
            <person name="Darby A.C."/>
            <person name="Hall N."/>
        </authorList>
    </citation>
    <scope>NUCLEOTIDE SEQUENCE [LARGE SCALE GENOMIC DNA]</scope>
    <source>
        <strain evidence="4">ATCC 19567 / DSM 133 / F</strain>
    </source>
</reference>
<feature type="region of interest" description="Disordered" evidence="1">
    <location>
        <begin position="50"/>
        <end position="79"/>
    </location>
</feature>
<feature type="chain" id="PRO_5009792014" evidence="2">
    <location>
        <begin position="38"/>
        <end position="354"/>
    </location>
</feature>
<gene>
    <name evidence="3" type="ORF">BVIRIDIS_12170</name>
</gene>
<dbReference type="AlphaFoldDB" id="A0A0P0J6X6"/>
<dbReference type="Proteomes" id="UP000065734">
    <property type="component" value="Chromosome I"/>
</dbReference>
<feature type="compositionally biased region" description="Basic and acidic residues" evidence="1">
    <location>
        <begin position="322"/>
        <end position="337"/>
    </location>
</feature>
<evidence type="ECO:0000256" key="1">
    <source>
        <dbReference type="SAM" id="MobiDB-lite"/>
    </source>
</evidence>